<evidence type="ECO:0000259" key="10">
    <source>
        <dbReference type="PROSITE" id="PS51760"/>
    </source>
</evidence>
<evidence type="ECO:0000256" key="8">
    <source>
        <dbReference type="ARBA" id="ARBA00023326"/>
    </source>
</evidence>
<dbReference type="SUPFAM" id="SSF51445">
    <property type="entry name" value="(Trans)glycosidases"/>
    <property type="match status" value="1"/>
</dbReference>
<evidence type="ECO:0000256" key="2">
    <source>
        <dbReference type="ARBA" id="ARBA00007495"/>
    </source>
</evidence>
<feature type="domain" description="GH10" evidence="10">
    <location>
        <begin position="46"/>
        <end position="351"/>
    </location>
</feature>
<dbReference type="EMBL" id="JH717908">
    <property type="protein sequence ID" value="EWZ31388.1"/>
    <property type="molecule type" value="Genomic_DNA"/>
</dbReference>
<keyword evidence="6 9" id="KW-0119">Carbohydrate metabolism</keyword>
<reference evidence="11" key="2">
    <citation type="submission" date="2012-06" db="EMBL/GenBank/DDBJ databases">
        <title>Annotation of the Genome Sequence of Fusarium oxysporum Fo47.</title>
        <authorList>
            <consortium name="The Broad Institute Genomics Platform"/>
            <person name="Ma L.-J."/>
            <person name="Corby-Kistler H."/>
            <person name="Broz K."/>
            <person name="Gale L.R."/>
            <person name="Jonkers W."/>
            <person name="O'Donnell K."/>
            <person name="Ploetz R."/>
            <person name="Steinberg C."/>
            <person name="Schwartz D.C."/>
            <person name="VanEtten H."/>
            <person name="Zhou S."/>
            <person name="Young S.K."/>
            <person name="Zeng Q."/>
            <person name="Gargeya S."/>
            <person name="Fitzgerald M."/>
            <person name="Abouelleil A."/>
            <person name="Alvarado L."/>
            <person name="Chapman S.B."/>
            <person name="Gainer-Dewar J."/>
            <person name="Goldberg J."/>
            <person name="Griggs A."/>
            <person name="Gujja S."/>
            <person name="Hansen M."/>
            <person name="Howarth C."/>
            <person name="Imamovic A."/>
            <person name="Ireland A."/>
            <person name="Larimer J."/>
            <person name="McCowan C."/>
            <person name="Murphy C."/>
            <person name="Pearson M."/>
            <person name="Poon T.W."/>
            <person name="Priest M."/>
            <person name="Roberts A."/>
            <person name="Saif S."/>
            <person name="Shea T."/>
            <person name="Sykes S."/>
            <person name="Wortman J."/>
            <person name="Nusbaum C."/>
            <person name="Birren B."/>
        </authorList>
    </citation>
    <scope>NUCLEOTIDE SEQUENCE</scope>
    <source>
        <strain evidence="11">Fo47</strain>
    </source>
</reference>
<keyword evidence="3" id="KW-0858">Xylan degradation</keyword>
<dbReference type="InterPro" id="IPR044846">
    <property type="entry name" value="GH10"/>
</dbReference>
<keyword evidence="4" id="KW-0732">Signal</keyword>
<dbReference type="EC" id="3.2.1.8" evidence="9"/>
<evidence type="ECO:0000256" key="5">
    <source>
        <dbReference type="ARBA" id="ARBA00022801"/>
    </source>
</evidence>
<dbReference type="Gene3D" id="3.20.20.80">
    <property type="entry name" value="Glycosidases"/>
    <property type="match status" value="1"/>
</dbReference>
<protein>
    <recommendedName>
        <fullName evidence="9">Beta-xylanase</fullName>
        <ecNumber evidence="9">3.2.1.8</ecNumber>
    </recommendedName>
</protein>
<keyword evidence="7 9" id="KW-0326">Glycosidase</keyword>
<evidence type="ECO:0000313" key="11">
    <source>
        <dbReference type="EMBL" id="EWZ31388.1"/>
    </source>
</evidence>
<dbReference type="GO" id="GO:0031176">
    <property type="term" value="F:endo-1,4-beta-xylanase activity"/>
    <property type="evidence" value="ECO:0007669"/>
    <property type="project" value="UniProtKB-EC"/>
</dbReference>
<dbReference type="HOGENOM" id="CLU_020161_4_0_1"/>
<proteinExistence type="inferred from homology"/>
<comment type="similarity">
    <text evidence="2 9">Belongs to the glycosyl hydrolase 10 (cellulase F) family.</text>
</comment>
<organism evidence="11">
    <name type="scientific">Fusarium oxysporum Fo47</name>
    <dbReference type="NCBI Taxonomy" id="660027"/>
    <lineage>
        <taxon>Eukaryota</taxon>
        <taxon>Fungi</taxon>
        <taxon>Dikarya</taxon>
        <taxon>Ascomycota</taxon>
        <taxon>Pezizomycotina</taxon>
        <taxon>Sordariomycetes</taxon>
        <taxon>Hypocreomycetidae</taxon>
        <taxon>Hypocreales</taxon>
        <taxon>Nectriaceae</taxon>
        <taxon>Fusarium</taxon>
        <taxon>Fusarium oxysporum species complex</taxon>
    </lineage>
</organism>
<evidence type="ECO:0000256" key="3">
    <source>
        <dbReference type="ARBA" id="ARBA00022651"/>
    </source>
</evidence>
<dbReference type="Proteomes" id="UP000030766">
    <property type="component" value="Unassembled WGS sequence"/>
</dbReference>
<dbReference type="VEuPathDB" id="FungiDB:FOZG_15787"/>
<evidence type="ECO:0000256" key="7">
    <source>
        <dbReference type="ARBA" id="ARBA00023295"/>
    </source>
</evidence>
<evidence type="ECO:0000256" key="9">
    <source>
        <dbReference type="RuleBase" id="RU361174"/>
    </source>
</evidence>
<dbReference type="GO" id="GO:0045493">
    <property type="term" value="P:xylan catabolic process"/>
    <property type="evidence" value="ECO:0007669"/>
    <property type="project" value="UniProtKB-KW"/>
</dbReference>
<keyword evidence="8 9" id="KW-0624">Polysaccharide degradation</keyword>
<keyword evidence="5 9" id="KW-0378">Hydrolase</keyword>
<evidence type="ECO:0000256" key="1">
    <source>
        <dbReference type="ARBA" id="ARBA00000681"/>
    </source>
</evidence>
<comment type="catalytic activity">
    <reaction evidence="1 9">
        <text>Endohydrolysis of (1-&gt;4)-beta-D-xylosidic linkages in xylans.</text>
        <dbReference type="EC" id="3.2.1.8"/>
    </reaction>
</comment>
<dbReference type="Pfam" id="PF00331">
    <property type="entry name" value="Glyco_hydro_10"/>
    <property type="match status" value="1"/>
</dbReference>
<dbReference type="PROSITE" id="PS51760">
    <property type="entry name" value="GH10_2"/>
    <property type="match status" value="1"/>
</dbReference>
<dbReference type="PANTHER" id="PTHR31490:SF88">
    <property type="entry name" value="BETA-XYLANASE"/>
    <property type="match status" value="1"/>
</dbReference>
<dbReference type="InterPro" id="IPR017853">
    <property type="entry name" value="GH"/>
</dbReference>
<dbReference type="PRINTS" id="PR00134">
    <property type="entry name" value="GLHYDRLASE10"/>
</dbReference>
<gene>
    <name evidence="11" type="ORF">FOZG_15787</name>
</gene>
<dbReference type="InterPro" id="IPR001000">
    <property type="entry name" value="GH10_dom"/>
</dbReference>
<accession>W9JPX2</accession>
<sequence>MDVIKLKPHNSTHNPEDLHALKRNMRLTTIIATFVAFAEATSIPSTGTTSLREEAIKNNLLLGSGAINPSYLNDSQFRAVLSKQFNSLSPENELKWTFVHPAKCQYDWHKLDRLVKFADANNMKVKGHGLLSPCCNPDYLLNITSPEALRAEITNHFEAIMHRYRGKMDRWDVVSEALKTNGSGLAPNHFYDTLGPGWVEDAFRIARAADPDAKLFLNENLVEVQPKKRQELYDMVSALVHKGVPIDGIALQMHITLEPLVPGVIREMVESYRAIGLQVTIAEMDVHTYNVTQQAEIYGDTVKEALDAGITDISFWGFTDKHLYTWLPGAKPLMFNETYYPKSAFYSTHSVLTDFNERL</sequence>
<dbReference type="AlphaFoldDB" id="W9JPX2"/>
<dbReference type="SMART" id="SM00633">
    <property type="entry name" value="Glyco_10"/>
    <property type="match status" value="1"/>
</dbReference>
<name>W9JPX2_FUSOX</name>
<evidence type="ECO:0000256" key="6">
    <source>
        <dbReference type="ARBA" id="ARBA00023277"/>
    </source>
</evidence>
<dbReference type="PANTHER" id="PTHR31490">
    <property type="entry name" value="GLYCOSYL HYDROLASE"/>
    <property type="match status" value="1"/>
</dbReference>
<evidence type="ECO:0000256" key="4">
    <source>
        <dbReference type="ARBA" id="ARBA00022729"/>
    </source>
</evidence>
<reference evidence="11" key="1">
    <citation type="submission" date="2011-06" db="EMBL/GenBank/DDBJ databases">
        <title>The Genome Sequence of Fusarium oxysporum Fo47.</title>
        <authorList>
            <consortium name="The Broad Institute Genome Sequencing Platform"/>
            <person name="Ma L.-J."/>
            <person name="Gale L.R."/>
            <person name="Schwartz D.C."/>
            <person name="Zhou S."/>
            <person name="Corby-Kistler H."/>
            <person name="Young S.K."/>
            <person name="Zeng Q."/>
            <person name="Gargeya S."/>
            <person name="Fitzgerald M."/>
            <person name="Haas B."/>
            <person name="Abouelleil A."/>
            <person name="Alvarado L."/>
            <person name="Arachchi H.M."/>
            <person name="Berlin A."/>
            <person name="Brown A."/>
            <person name="Chapman S.B."/>
            <person name="Chen Z."/>
            <person name="Dunbar C."/>
            <person name="Freedman E."/>
            <person name="Gearin G."/>
            <person name="Gellesch M."/>
            <person name="Goldberg J."/>
            <person name="Griggs A."/>
            <person name="Gujja S."/>
            <person name="Heiman D."/>
            <person name="Howarth C."/>
            <person name="Larson L."/>
            <person name="Lui A."/>
            <person name="MacDonald P.J.P."/>
            <person name="Mehta T."/>
            <person name="Montmayeur A."/>
            <person name="Murphy C."/>
            <person name="Neiman D."/>
            <person name="Pearson M."/>
            <person name="Priest M."/>
            <person name="Roberts A."/>
            <person name="Saif S."/>
            <person name="Shea T."/>
            <person name="Shenoy N."/>
            <person name="Sisk P."/>
            <person name="Stolte C."/>
            <person name="Sykes S."/>
            <person name="Wortman J."/>
            <person name="Nusbaum C."/>
            <person name="Birren B."/>
        </authorList>
    </citation>
    <scope>NUCLEOTIDE SEQUENCE [LARGE SCALE GENOMIC DNA]</scope>
    <source>
        <strain evidence="11">Fo47</strain>
    </source>
</reference>